<evidence type="ECO:0000313" key="3">
    <source>
        <dbReference type="EMBL" id="NKI32583.1"/>
    </source>
</evidence>
<organism evidence="3 4">
    <name type="scientific">Croceivirga thetidis</name>
    <dbReference type="NCBI Taxonomy" id="2721623"/>
    <lineage>
        <taxon>Bacteria</taxon>
        <taxon>Pseudomonadati</taxon>
        <taxon>Bacteroidota</taxon>
        <taxon>Flavobacteriia</taxon>
        <taxon>Flavobacteriales</taxon>
        <taxon>Flavobacteriaceae</taxon>
        <taxon>Croceivirga</taxon>
    </lineage>
</organism>
<dbReference type="EMBL" id="JAAWWL010000002">
    <property type="protein sequence ID" value="NKI32583.1"/>
    <property type="molecule type" value="Genomic_DNA"/>
</dbReference>
<keyword evidence="2" id="KW-1133">Transmembrane helix</keyword>
<protein>
    <submittedName>
        <fullName evidence="3">tRNA (Guanine-N1)-methyltransferase</fullName>
    </submittedName>
</protein>
<reference evidence="3 4" key="1">
    <citation type="submission" date="2020-04" db="EMBL/GenBank/DDBJ databases">
        <authorList>
            <person name="Yoon J."/>
        </authorList>
    </citation>
    <scope>NUCLEOTIDE SEQUENCE [LARGE SCALE GENOMIC DNA]</scope>
    <source>
        <strain evidence="3 4">DJ-13</strain>
    </source>
</reference>
<comment type="caution">
    <text evidence="3">The sequence shown here is derived from an EMBL/GenBank/DDBJ whole genome shotgun (WGS) entry which is preliminary data.</text>
</comment>
<feature type="coiled-coil region" evidence="1">
    <location>
        <begin position="168"/>
        <end position="210"/>
    </location>
</feature>
<evidence type="ECO:0000313" key="4">
    <source>
        <dbReference type="Proteomes" id="UP000718451"/>
    </source>
</evidence>
<evidence type="ECO:0000256" key="1">
    <source>
        <dbReference type="SAM" id="Coils"/>
    </source>
</evidence>
<keyword evidence="2" id="KW-0472">Membrane</keyword>
<proteinExistence type="predicted"/>
<keyword evidence="2" id="KW-0812">Transmembrane</keyword>
<keyword evidence="4" id="KW-1185">Reference proteome</keyword>
<name>A0ABX1GSH0_9FLAO</name>
<gene>
    <name evidence="3" type="ORF">HCU67_11565</name>
</gene>
<keyword evidence="1" id="KW-0175">Coiled coil</keyword>
<sequence length="211" mass="24285">MKRIIFFLAISIAYFGFSQQDSTQNTPSQTKSETTNLENGTVNEQYQYLLKRGGNYSANGIRYEVIRIGELNKFMKNVQDSLSIANKSLLSLRNTIAENTTEIDGLKSQLSETSESLKTLNEEKDSMSFFGVMVSKGAYRGIVWTIILVLLFLLLIFIYKFRNSNFLTVQAKSALANLEDEFEQHRRRALEREQKISRQLQDEINKNRAKK</sequence>
<feature type="transmembrane region" description="Helical" evidence="2">
    <location>
        <begin position="141"/>
        <end position="159"/>
    </location>
</feature>
<evidence type="ECO:0000256" key="2">
    <source>
        <dbReference type="SAM" id="Phobius"/>
    </source>
</evidence>
<dbReference type="RefSeq" id="WP_168552773.1">
    <property type="nucleotide sequence ID" value="NZ_JAAWWL010000002.1"/>
</dbReference>
<dbReference type="Proteomes" id="UP000718451">
    <property type="component" value="Unassembled WGS sequence"/>
</dbReference>
<accession>A0ABX1GSH0</accession>